<organism evidence="1 2">
    <name type="scientific">Lujinxingia vulgaris</name>
    <dbReference type="NCBI Taxonomy" id="2600176"/>
    <lineage>
        <taxon>Bacteria</taxon>
        <taxon>Deltaproteobacteria</taxon>
        <taxon>Bradymonadales</taxon>
        <taxon>Lujinxingiaceae</taxon>
        <taxon>Lujinxingia</taxon>
    </lineage>
</organism>
<accession>A0A5C6X328</accession>
<dbReference type="RefSeq" id="WP_146982000.1">
    <property type="nucleotide sequence ID" value="NZ_VOSM01000006.1"/>
</dbReference>
<evidence type="ECO:0000313" key="2">
    <source>
        <dbReference type="Proteomes" id="UP000321412"/>
    </source>
</evidence>
<comment type="caution">
    <text evidence="1">The sequence shown here is derived from an EMBL/GenBank/DDBJ whole genome shotgun (WGS) entry which is preliminary data.</text>
</comment>
<dbReference type="Proteomes" id="UP000321412">
    <property type="component" value="Unassembled WGS sequence"/>
</dbReference>
<protein>
    <submittedName>
        <fullName evidence="1">Uncharacterized protein</fullName>
    </submittedName>
</protein>
<evidence type="ECO:0000313" key="1">
    <source>
        <dbReference type="EMBL" id="TXD36164.1"/>
    </source>
</evidence>
<proteinExistence type="predicted"/>
<sequence length="301" mass="31517">MREVAQRDGRWGVALVLLLSAAGCQVERGESSFEAQTFEDVGTPEVGPSGDVGLGDGEGAGTLGGVWLQAHRASSCVLGQEQVSMGYYVVTIAEDGELLDEERTLCELELSPVLGLRPLVPPAVVESIVTPAIDQGFVTRPTTGGAYTSSTEVGLWGLELDDPVGDAIPTEAGDPAVVDADEDGEPGVTLEIAGSNCRRYMAQRQIVRYTGRLTAPNLIEGSSATTTRMEVYGASASLCAIAPDVEPNDAFSTFKMVRIDGLGGAINLDDDGDGTISCAEAAPYFAEVLSTREPDAENCRP</sequence>
<keyword evidence="2" id="KW-1185">Reference proteome</keyword>
<name>A0A5C6X328_9DELT</name>
<dbReference type="EMBL" id="VOSM01000006">
    <property type="protein sequence ID" value="TXD36164.1"/>
    <property type="molecule type" value="Genomic_DNA"/>
</dbReference>
<reference evidence="1 2" key="1">
    <citation type="submission" date="2019-08" db="EMBL/GenBank/DDBJ databases">
        <title>Bradymonadales sp. TMQ4.</title>
        <authorList>
            <person name="Liang Q."/>
        </authorList>
    </citation>
    <scope>NUCLEOTIDE SEQUENCE [LARGE SCALE GENOMIC DNA]</scope>
    <source>
        <strain evidence="1 2">TMQ4</strain>
    </source>
</reference>
<dbReference type="OrthoDB" id="5498622at2"/>
<gene>
    <name evidence="1" type="ORF">FRC98_13660</name>
</gene>
<dbReference type="AlphaFoldDB" id="A0A5C6X328"/>
<dbReference type="PROSITE" id="PS51257">
    <property type="entry name" value="PROKAR_LIPOPROTEIN"/>
    <property type="match status" value="1"/>
</dbReference>